<organism evidence="1 2">
    <name type="scientific">Candidatus Enterococcus murrayae</name>
    <dbReference type="NCBI Taxonomy" id="2815321"/>
    <lineage>
        <taxon>Bacteria</taxon>
        <taxon>Bacillati</taxon>
        <taxon>Bacillota</taxon>
        <taxon>Bacilli</taxon>
        <taxon>Lactobacillales</taxon>
        <taxon>Enterococcaceae</taxon>
        <taxon>Enterococcus</taxon>
    </lineage>
</organism>
<keyword evidence="2" id="KW-1185">Reference proteome</keyword>
<dbReference type="Pfam" id="PF00756">
    <property type="entry name" value="Esterase"/>
    <property type="match status" value="1"/>
</dbReference>
<evidence type="ECO:0000313" key="2">
    <source>
        <dbReference type="Proteomes" id="UP000664495"/>
    </source>
</evidence>
<protein>
    <recommendedName>
        <fullName evidence="3">Tributyrin esterase</fullName>
    </recommendedName>
</protein>
<dbReference type="EMBL" id="JAFLVR010000077">
    <property type="protein sequence ID" value="MBO0454897.1"/>
    <property type="molecule type" value="Genomic_DNA"/>
</dbReference>
<dbReference type="Gene3D" id="3.40.50.1820">
    <property type="entry name" value="alpha/beta hydrolase"/>
    <property type="match status" value="1"/>
</dbReference>
<accession>A0ABS3HN57</accession>
<dbReference type="InterPro" id="IPR000801">
    <property type="entry name" value="Esterase-like"/>
</dbReference>
<gene>
    <name evidence="1" type="ORF">JZO85_21750</name>
</gene>
<dbReference type="PANTHER" id="PTHR48098">
    <property type="entry name" value="ENTEROCHELIN ESTERASE-RELATED"/>
    <property type="match status" value="1"/>
</dbReference>
<dbReference type="SUPFAM" id="SSF53474">
    <property type="entry name" value="alpha/beta-Hydrolases"/>
    <property type="match status" value="1"/>
</dbReference>
<proteinExistence type="predicted"/>
<comment type="caution">
    <text evidence="1">The sequence shown here is derived from an EMBL/GenBank/DDBJ whole genome shotgun (WGS) entry which is preliminary data.</text>
</comment>
<dbReference type="RefSeq" id="WP_207110623.1">
    <property type="nucleotide sequence ID" value="NZ_JAFLVR010000077.1"/>
</dbReference>
<dbReference type="PANTHER" id="PTHR48098:SF1">
    <property type="entry name" value="DIACYLGLYCEROL ACYLTRANSFERASE_MYCOLYLTRANSFERASE AG85A"/>
    <property type="match status" value="1"/>
</dbReference>
<dbReference type="Proteomes" id="UP000664495">
    <property type="component" value="Unassembled WGS sequence"/>
</dbReference>
<name>A0ABS3HN57_9ENTE</name>
<dbReference type="InterPro" id="IPR050583">
    <property type="entry name" value="Mycobacterial_A85_antigen"/>
</dbReference>
<evidence type="ECO:0008006" key="3">
    <source>
        <dbReference type="Google" id="ProtNLM"/>
    </source>
</evidence>
<dbReference type="InterPro" id="IPR029058">
    <property type="entry name" value="AB_hydrolase_fold"/>
</dbReference>
<reference evidence="1 2" key="1">
    <citation type="submission" date="2021-03" db="EMBL/GenBank/DDBJ databases">
        <title>Enterococcal diversity collection.</title>
        <authorList>
            <person name="Gilmore M.S."/>
            <person name="Schwartzman J."/>
            <person name="Van Tyne D."/>
            <person name="Martin M."/>
            <person name="Earl A.M."/>
            <person name="Manson A.L."/>
            <person name="Straub T."/>
            <person name="Salamzade R."/>
            <person name="Saavedra J."/>
            <person name="Lebreton F."/>
            <person name="Prichula J."/>
            <person name="Schaufler K."/>
            <person name="Gaca A."/>
            <person name="Sgardioli B."/>
            <person name="Wagenaar J."/>
            <person name="Strong T."/>
        </authorList>
    </citation>
    <scope>NUCLEOTIDE SEQUENCE [LARGE SCALE GENOMIC DNA]</scope>
    <source>
        <strain evidence="1 2">MJM16</strain>
    </source>
</reference>
<evidence type="ECO:0000313" key="1">
    <source>
        <dbReference type="EMBL" id="MBO0454897.1"/>
    </source>
</evidence>
<sequence>MGILTISFYSLTLQRAADFILVTPKYVDRPLQHLKPIYLLHGGGDDHTKWVRRTPLERYATEQNVFFVLPEGGLNYYRNVKGKEPCQNHIFKELPLFLETQFGVKNHQKILAGLSMGGYGACREGLLHPKEYIAIGSFSGDLNILDSMRNQEQQTKVWNQRRYEFVFGTFEMFERSDRNLANLLETTRSVPETFYYLTCGTEDAFFHSNQWFNQQAKNRLELQFESWAGGHDWFFWNESLQRFLTLLKAAGKLEVV</sequence>